<evidence type="ECO:0000313" key="2">
    <source>
        <dbReference type="Proteomes" id="UP000887574"/>
    </source>
</evidence>
<reference evidence="3" key="1">
    <citation type="submission" date="2022-11" db="UniProtKB">
        <authorList>
            <consortium name="WormBaseParasite"/>
        </authorList>
    </citation>
    <scope>IDENTIFICATION</scope>
</reference>
<proteinExistence type="predicted"/>
<keyword evidence="2" id="KW-1185">Reference proteome</keyword>
<evidence type="ECO:0000256" key="1">
    <source>
        <dbReference type="SAM" id="MobiDB-lite"/>
    </source>
</evidence>
<evidence type="ECO:0000313" key="3">
    <source>
        <dbReference type="WBParaSite" id="jg15541"/>
    </source>
</evidence>
<accession>A0A915D5B4</accession>
<sequence>MEEQEKLNKLVANAAVRALEKTCFSNVSALKELLAVRRPITPKMKGKALSLKKETKGTMGQTNRAMEAGIIEIMKETTGEIDHNAKRIGETV</sequence>
<dbReference type="AlphaFoldDB" id="A0A915D5B4"/>
<name>A0A915D5B4_9BILA</name>
<protein>
    <submittedName>
        <fullName evidence="3">Uncharacterized protein</fullName>
    </submittedName>
</protein>
<dbReference type="Proteomes" id="UP000887574">
    <property type="component" value="Unplaced"/>
</dbReference>
<feature type="region of interest" description="Disordered" evidence="1">
    <location>
        <begin position="45"/>
        <end position="64"/>
    </location>
</feature>
<dbReference type="WBParaSite" id="jg15541">
    <property type="protein sequence ID" value="jg15541"/>
    <property type="gene ID" value="jg15541"/>
</dbReference>
<organism evidence="2 3">
    <name type="scientific">Ditylenchus dipsaci</name>
    <dbReference type="NCBI Taxonomy" id="166011"/>
    <lineage>
        <taxon>Eukaryota</taxon>
        <taxon>Metazoa</taxon>
        <taxon>Ecdysozoa</taxon>
        <taxon>Nematoda</taxon>
        <taxon>Chromadorea</taxon>
        <taxon>Rhabditida</taxon>
        <taxon>Tylenchina</taxon>
        <taxon>Tylenchomorpha</taxon>
        <taxon>Sphaerularioidea</taxon>
        <taxon>Anguinidae</taxon>
        <taxon>Anguininae</taxon>
        <taxon>Ditylenchus</taxon>
    </lineage>
</organism>